<name>A0A846Z1T7_9ACTN</name>
<sequence>MKSFSYTELDLLAGEVLPERAVLSTLLVGGGGDDDNHNFNLNAGHGGGDDDSTTIVQNSCVSTNNQQNAGLLSALGLASQNPTSTHSCLPGTAIANNG</sequence>
<dbReference type="EMBL" id="JAAXPI010000014">
    <property type="protein sequence ID" value="NKZ04715.1"/>
    <property type="molecule type" value="Genomic_DNA"/>
</dbReference>
<gene>
    <name evidence="1" type="ORF">HGB48_13260</name>
</gene>
<accession>A0A846Z1T7</accession>
<keyword evidence="2" id="KW-1185">Reference proteome</keyword>
<dbReference type="RefSeq" id="WP_067633417.1">
    <property type="nucleotide sequence ID" value="NZ_JAAXPI010000014.1"/>
</dbReference>
<proteinExistence type="predicted"/>
<evidence type="ECO:0000313" key="1">
    <source>
        <dbReference type="EMBL" id="NKZ04715.1"/>
    </source>
</evidence>
<dbReference type="Proteomes" id="UP000579250">
    <property type="component" value="Unassembled WGS sequence"/>
</dbReference>
<reference evidence="1 2" key="1">
    <citation type="submission" date="2020-04" db="EMBL/GenBank/DDBJ databases">
        <title>MicrobeNet Type strains.</title>
        <authorList>
            <person name="Nicholson A.C."/>
        </authorList>
    </citation>
    <scope>NUCLEOTIDE SEQUENCE [LARGE SCALE GENOMIC DNA]</scope>
    <source>
        <strain evidence="1 2">ATCC BAA-277</strain>
    </source>
</reference>
<protein>
    <submittedName>
        <fullName evidence="1">Uncharacterized protein</fullName>
    </submittedName>
</protein>
<evidence type="ECO:0000313" key="2">
    <source>
        <dbReference type="Proteomes" id="UP000579250"/>
    </source>
</evidence>
<organism evidence="1 2">
    <name type="scientific">Actinomadura latina</name>
    <dbReference type="NCBI Taxonomy" id="163603"/>
    <lineage>
        <taxon>Bacteria</taxon>
        <taxon>Bacillati</taxon>
        <taxon>Actinomycetota</taxon>
        <taxon>Actinomycetes</taxon>
        <taxon>Streptosporangiales</taxon>
        <taxon>Thermomonosporaceae</taxon>
        <taxon>Actinomadura</taxon>
    </lineage>
</organism>
<dbReference type="AlphaFoldDB" id="A0A846Z1T7"/>
<comment type="caution">
    <text evidence="1">The sequence shown here is derived from an EMBL/GenBank/DDBJ whole genome shotgun (WGS) entry which is preliminary data.</text>
</comment>